<reference evidence="1" key="1">
    <citation type="submission" date="2021-01" db="EMBL/GenBank/DDBJ databases">
        <title>Complete genome sequence of Clostridiales bacterium R-7.</title>
        <authorList>
            <person name="Mahoney-Kurpe S.C."/>
            <person name="Palevich N."/>
            <person name="Koike S."/>
            <person name="Moon C.D."/>
            <person name="Attwood G.T."/>
        </authorList>
    </citation>
    <scope>NUCLEOTIDE SEQUENCE</scope>
    <source>
        <strain evidence="1">R-7</strain>
    </source>
</reference>
<dbReference type="EMBL" id="CP068393">
    <property type="protein sequence ID" value="QUC66183.1"/>
    <property type="molecule type" value="Genomic_DNA"/>
</dbReference>
<sequence length="161" mass="19140">MTNQAFTEAVIRMTPTLYRIARGQLLIEADQQDAVQEAIRRSWEKRNSLKNERYLQTWVIRILLNVCHDIQRHGKREFPIEELPEQQQEAPDYIDLRDALFRLQEKERVPVILHYVEGYDVKHVAEILKIPVNSVKTRLMRARAHLRDILNEEALEDNETK</sequence>
<name>A0AC61N5F7_9FIRM</name>
<evidence type="ECO:0000313" key="1">
    <source>
        <dbReference type="EMBL" id="QUC66183.1"/>
    </source>
</evidence>
<protein>
    <submittedName>
        <fullName evidence="1">Sigma-70 family RNA polymerase sigma factor</fullName>
    </submittedName>
</protein>
<organism evidence="1 2">
    <name type="scientific">Aristaeella hokkaidonensis</name>
    <dbReference type="NCBI Taxonomy" id="3046382"/>
    <lineage>
        <taxon>Bacteria</taxon>
        <taxon>Bacillati</taxon>
        <taxon>Bacillota</taxon>
        <taxon>Clostridia</taxon>
        <taxon>Eubacteriales</taxon>
        <taxon>Aristaeellaceae</taxon>
        <taxon>Aristaeella</taxon>
    </lineage>
</organism>
<keyword evidence="2" id="KW-1185">Reference proteome</keyword>
<accession>A0AC61N5F7</accession>
<evidence type="ECO:0000313" key="2">
    <source>
        <dbReference type="Proteomes" id="UP000682782"/>
    </source>
</evidence>
<dbReference type="Proteomes" id="UP000682782">
    <property type="component" value="Chromosome"/>
</dbReference>
<gene>
    <name evidence="1" type="ORF">JYE49_09915</name>
</gene>
<proteinExistence type="predicted"/>